<protein>
    <submittedName>
        <fullName evidence="2">Six-hairpin glycosidase</fullName>
    </submittedName>
</protein>
<proteinExistence type="predicted"/>
<keyword evidence="3" id="KW-1185">Reference proteome</keyword>
<dbReference type="OrthoDB" id="4423297at2759"/>
<gene>
    <name evidence="2" type="ORF">CFIO01_05599</name>
</gene>
<organism evidence="2 3">
    <name type="scientific">Colletotrichum fioriniae PJ7</name>
    <dbReference type="NCBI Taxonomy" id="1445577"/>
    <lineage>
        <taxon>Eukaryota</taxon>
        <taxon>Fungi</taxon>
        <taxon>Dikarya</taxon>
        <taxon>Ascomycota</taxon>
        <taxon>Pezizomycotina</taxon>
        <taxon>Sordariomycetes</taxon>
        <taxon>Hypocreomycetidae</taxon>
        <taxon>Glomerellales</taxon>
        <taxon>Glomerellaceae</taxon>
        <taxon>Colletotrichum</taxon>
        <taxon>Colletotrichum acutatum species complex</taxon>
    </lineage>
</organism>
<dbReference type="EMBL" id="JARH01001073">
    <property type="protein sequence ID" value="EXF73239.1"/>
    <property type="molecule type" value="Genomic_DNA"/>
</dbReference>
<sequence>MIEAAIFIPLGGVAAAVDLAGQDFRISINDETGAIDGITDPRFEDVMNWVSTGSHAPWLPTGSRWGLGYADLGQDSLHGNFWNFPQITKQNNTIDAVYDVGPLQLSHSDWDNFQQSAVYSEKFVRVEADNYTTITRETGSISLTGAFVNDKKKVSGQAVQCDDGKCYYNFTAGRPGRMNLVVTTENCYNTPIFLNVVPKYDDLIVSRTDFLIEN</sequence>
<keyword evidence="2" id="KW-0378">Hydrolase</keyword>
<evidence type="ECO:0000313" key="3">
    <source>
        <dbReference type="Proteomes" id="UP000020467"/>
    </source>
</evidence>
<dbReference type="HOGENOM" id="CLU_1288809_0_0_1"/>
<evidence type="ECO:0000313" key="2">
    <source>
        <dbReference type="EMBL" id="EXF73239.1"/>
    </source>
</evidence>
<accession>A0A010R6A3</accession>
<feature type="signal peptide" evidence="1">
    <location>
        <begin position="1"/>
        <end position="15"/>
    </location>
</feature>
<dbReference type="GO" id="GO:0016798">
    <property type="term" value="F:hydrolase activity, acting on glycosyl bonds"/>
    <property type="evidence" value="ECO:0007669"/>
    <property type="project" value="UniProtKB-KW"/>
</dbReference>
<dbReference type="AlphaFoldDB" id="A0A010R6A3"/>
<dbReference type="Proteomes" id="UP000020467">
    <property type="component" value="Unassembled WGS sequence"/>
</dbReference>
<reference evidence="2 3" key="1">
    <citation type="submission" date="2014-02" db="EMBL/GenBank/DDBJ databases">
        <title>The genome sequence of Colletotrichum fioriniae PJ7.</title>
        <authorList>
            <person name="Baroncelli R."/>
            <person name="Thon M.R."/>
        </authorList>
    </citation>
    <scope>NUCLEOTIDE SEQUENCE [LARGE SCALE GENOMIC DNA]</scope>
    <source>
        <strain evidence="2 3">PJ7</strain>
    </source>
</reference>
<keyword evidence="2" id="KW-0326">Glycosidase</keyword>
<name>A0A010R6A3_9PEZI</name>
<keyword evidence="1" id="KW-0732">Signal</keyword>
<evidence type="ECO:0000256" key="1">
    <source>
        <dbReference type="SAM" id="SignalP"/>
    </source>
</evidence>
<feature type="chain" id="PRO_5013220833" evidence="1">
    <location>
        <begin position="16"/>
        <end position="214"/>
    </location>
</feature>
<dbReference type="eggNOG" id="ENOG502SI0K">
    <property type="taxonomic scope" value="Eukaryota"/>
</dbReference>
<dbReference type="KEGG" id="cfj:CFIO01_05599"/>
<comment type="caution">
    <text evidence="2">The sequence shown here is derived from an EMBL/GenBank/DDBJ whole genome shotgun (WGS) entry which is preliminary data.</text>
</comment>